<dbReference type="GO" id="GO:0005546">
    <property type="term" value="F:phosphatidylinositol-4,5-bisphosphate binding"/>
    <property type="evidence" value="ECO:0007669"/>
    <property type="project" value="TreeGrafter"/>
</dbReference>
<dbReference type="InterPro" id="IPR019003">
    <property type="entry name" value="AMER"/>
</dbReference>
<feature type="compositionally biased region" description="Basic and acidic residues" evidence="10">
    <location>
        <begin position="155"/>
        <end position="168"/>
    </location>
</feature>
<keyword evidence="3" id="KW-1003">Cell membrane</keyword>
<sequence length="624" mass="67188">MDLHYDCAESPAAEQPSGKINKTAFKLFGKRRSGSAMPTIFGVKNKGDGKGTGNIGMVRSKTLDGLADVVLESNKKEEPCTNAGAGQLNTEKSPKVVTINPDVSSDSSVAKSHSFFSLLKRNGKSENVKGELAEQKPGSRQKRGLKGLFNSMRWSKKDKSYKDDKEGASENQPGLILPSSLTASLECIKEETQKPLCEKEKSEEDIPADVPSVEHSGDVNTSAEENPLNGCVESPCPALITKEPQLEDPPVIQQVDNLYQLPDPEVETLPDNKDEDVTGDIPVNTVSIVEPECDVGQEIAAPDPTTVDPPSEPSFDRICLMLADVTSLKSFDSLTGCGDVIADQDDDGGSSKGSKVVPGNGKKVTSKKNANIVAYQGGGEEMASPEEADETYVQELFSMIPQSEGASEKPEKVNGTTQVTAREVKCSDSGRDRNTVKPSKLRQVPIRRKERGDQNSKGNEKRQCHRNSDEGYWDSTTLGQEEEEPRSVGKQALPRDSCSGDALYDLYTDPDESIPKAQAEEPPVSHSHSKPLSPVTASCPVKTASSNKESKIPISIKHLPVHTTNQGIDSGSGSAAGHSHPVKSELPRTKIPVSKVLVRRVSNKAITETAAGKRAIHDPARKHH</sequence>
<dbReference type="GO" id="GO:0008013">
    <property type="term" value="F:beta-catenin binding"/>
    <property type="evidence" value="ECO:0007669"/>
    <property type="project" value="TreeGrafter"/>
</dbReference>
<feature type="compositionally biased region" description="Basic and acidic residues" evidence="10">
    <location>
        <begin position="195"/>
        <end position="204"/>
    </location>
</feature>
<dbReference type="Pfam" id="PF09422">
    <property type="entry name" value="AMER"/>
    <property type="match status" value="1"/>
</dbReference>
<dbReference type="GO" id="GO:0016055">
    <property type="term" value="P:Wnt signaling pathway"/>
    <property type="evidence" value="ECO:0007669"/>
    <property type="project" value="UniProtKB-KW"/>
</dbReference>
<evidence type="ECO:0000256" key="5">
    <source>
        <dbReference type="ARBA" id="ARBA00023121"/>
    </source>
</evidence>
<proteinExistence type="inferred from homology"/>
<evidence type="ECO:0000313" key="12">
    <source>
        <dbReference type="Proteomes" id="UP000694892"/>
    </source>
</evidence>
<dbReference type="EMBL" id="CM004469">
    <property type="protein sequence ID" value="OCT93158.1"/>
    <property type="molecule type" value="Genomic_DNA"/>
</dbReference>
<evidence type="ECO:0000256" key="8">
    <source>
        <dbReference type="ARBA" id="ARBA00039511"/>
    </source>
</evidence>
<feature type="compositionally biased region" description="Basic and acidic residues" evidence="10">
    <location>
        <begin position="450"/>
        <end position="469"/>
    </location>
</feature>
<comment type="similarity">
    <text evidence="2">Belongs to the Amer family.</text>
</comment>
<feature type="region of interest" description="Disordered" evidence="10">
    <location>
        <begin position="342"/>
        <end position="369"/>
    </location>
</feature>
<accession>A0A974DJG1</accession>
<dbReference type="Proteomes" id="UP000694892">
    <property type="component" value="Chromosome 2S"/>
</dbReference>
<reference evidence="12" key="1">
    <citation type="journal article" date="2016" name="Nature">
        <title>Genome evolution in the allotetraploid frog Xenopus laevis.</title>
        <authorList>
            <person name="Session A.M."/>
            <person name="Uno Y."/>
            <person name="Kwon T."/>
            <person name="Chapman J.A."/>
            <person name="Toyoda A."/>
            <person name="Takahashi S."/>
            <person name="Fukui A."/>
            <person name="Hikosaka A."/>
            <person name="Suzuki A."/>
            <person name="Kondo M."/>
            <person name="van Heeringen S.J."/>
            <person name="Quigley I."/>
            <person name="Heinz S."/>
            <person name="Ogino H."/>
            <person name="Ochi H."/>
            <person name="Hellsten U."/>
            <person name="Lyons J.B."/>
            <person name="Simakov O."/>
            <person name="Putnam N."/>
            <person name="Stites J."/>
            <person name="Kuroki Y."/>
            <person name="Tanaka T."/>
            <person name="Michiue T."/>
            <person name="Watanabe M."/>
            <person name="Bogdanovic O."/>
            <person name="Lister R."/>
            <person name="Georgiou G."/>
            <person name="Paranjpe S.S."/>
            <person name="van Kruijsbergen I."/>
            <person name="Shu S."/>
            <person name="Carlson J."/>
            <person name="Kinoshita T."/>
            <person name="Ohta Y."/>
            <person name="Mawaribuchi S."/>
            <person name="Jenkins J."/>
            <person name="Grimwood J."/>
            <person name="Schmutz J."/>
            <person name="Mitros T."/>
            <person name="Mozaffari S.V."/>
            <person name="Suzuki Y."/>
            <person name="Haramoto Y."/>
            <person name="Yamamoto T.S."/>
            <person name="Takagi C."/>
            <person name="Heald R."/>
            <person name="Miller K."/>
            <person name="Haudenschild C."/>
            <person name="Kitzman J."/>
            <person name="Nakayama T."/>
            <person name="Izutsu Y."/>
            <person name="Robert J."/>
            <person name="Fortriede J."/>
            <person name="Burns K."/>
            <person name="Lotay V."/>
            <person name="Karimi K."/>
            <person name="Yasuoka Y."/>
            <person name="Dichmann D.S."/>
            <person name="Flajnik M.F."/>
            <person name="Houston D.W."/>
            <person name="Shendure J."/>
            <person name="DuPasquier L."/>
            <person name="Vize P.D."/>
            <person name="Zorn A.M."/>
            <person name="Ito M."/>
            <person name="Marcotte E.M."/>
            <person name="Wallingford J.B."/>
            <person name="Ito Y."/>
            <person name="Asashima M."/>
            <person name="Ueno N."/>
            <person name="Matsuda Y."/>
            <person name="Veenstra G.J."/>
            <person name="Fujiyama A."/>
            <person name="Harland R.M."/>
            <person name="Taira M."/>
            <person name="Rokhsar D.S."/>
        </authorList>
    </citation>
    <scope>NUCLEOTIDE SEQUENCE [LARGE SCALE GENOMIC DNA]</scope>
    <source>
        <strain evidence="12">J</strain>
    </source>
</reference>
<dbReference type="PANTHER" id="PTHR22237:SF1">
    <property type="entry name" value="APC MEMBRANE RECRUITMENT PROTEIN 2"/>
    <property type="match status" value="1"/>
</dbReference>
<dbReference type="PANTHER" id="PTHR22237">
    <property type="entry name" value="APC MEMBRANE RECRUITMENT PROTEIN 2-RELATED"/>
    <property type="match status" value="1"/>
</dbReference>
<dbReference type="GO" id="GO:0005886">
    <property type="term" value="C:plasma membrane"/>
    <property type="evidence" value="ECO:0007669"/>
    <property type="project" value="UniProtKB-SubCell"/>
</dbReference>
<keyword evidence="4" id="KW-0879">Wnt signaling pathway</keyword>
<feature type="region of interest" description="Disordered" evidence="10">
    <location>
        <begin position="77"/>
        <end position="111"/>
    </location>
</feature>
<feature type="region of interest" description="Disordered" evidence="10">
    <location>
        <begin position="195"/>
        <end position="230"/>
    </location>
</feature>
<feature type="compositionally biased region" description="Basic and acidic residues" evidence="10">
    <location>
        <begin position="422"/>
        <end position="435"/>
    </location>
</feature>
<dbReference type="OMA" id="RICLMFA"/>
<gene>
    <name evidence="11" type="ORF">XELAEV_18016223mg</name>
</gene>
<evidence type="ECO:0000256" key="9">
    <source>
        <dbReference type="ARBA" id="ARBA00042108"/>
    </source>
</evidence>
<protein>
    <recommendedName>
        <fullName evidence="8">APC membrane recruitment protein 2</fullName>
    </recommendedName>
    <alternativeName>
        <fullName evidence="9">Protein FAM123A</fullName>
    </alternativeName>
</protein>
<feature type="compositionally biased region" description="Low complexity" evidence="10">
    <location>
        <begin position="102"/>
        <end position="111"/>
    </location>
</feature>
<feature type="region of interest" description="Disordered" evidence="10">
    <location>
        <begin position="126"/>
        <end position="177"/>
    </location>
</feature>
<organism evidence="11 12">
    <name type="scientific">Xenopus laevis</name>
    <name type="common">African clawed frog</name>
    <dbReference type="NCBI Taxonomy" id="8355"/>
    <lineage>
        <taxon>Eukaryota</taxon>
        <taxon>Metazoa</taxon>
        <taxon>Chordata</taxon>
        <taxon>Craniata</taxon>
        <taxon>Vertebrata</taxon>
        <taxon>Euteleostomi</taxon>
        <taxon>Amphibia</taxon>
        <taxon>Batrachia</taxon>
        <taxon>Anura</taxon>
        <taxon>Pipoidea</taxon>
        <taxon>Pipidae</taxon>
        <taxon>Xenopodinae</taxon>
        <taxon>Xenopus</taxon>
        <taxon>Xenopus</taxon>
    </lineage>
</organism>
<evidence type="ECO:0000256" key="10">
    <source>
        <dbReference type="SAM" id="MobiDB-lite"/>
    </source>
</evidence>
<evidence type="ECO:0000256" key="3">
    <source>
        <dbReference type="ARBA" id="ARBA00022475"/>
    </source>
</evidence>
<keyword evidence="5" id="KW-0446">Lipid-binding</keyword>
<dbReference type="GO" id="GO:0060828">
    <property type="term" value="P:regulation of canonical Wnt signaling pathway"/>
    <property type="evidence" value="ECO:0007669"/>
    <property type="project" value="TreeGrafter"/>
</dbReference>
<name>A0A974DJG1_XENLA</name>
<evidence type="ECO:0000256" key="1">
    <source>
        <dbReference type="ARBA" id="ARBA00004202"/>
    </source>
</evidence>
<feature type="region of interest" description="Disordered" evidence="10">
    <location>
        <begin position="397"/>
        <end position="588"/>
    </location>
</feature>
<evidence type="ECO:0000256" key="7">
    <source>
        <dbReference type="ARBA" id="ARBA00037665"/>
    </source>
</evidence>
<evidence type="ECO:0000256" key="2">
    <source>
        <dbReference type="ARBA" id="ARBA00007750"/>
    </source>
</evidence>
<comment type="function">
    <text evidence="7">Negative regulator of the canonical Wnt signaling pathway involved in neuroectodermal patterning. Acts by specifically binding phosphatidylinositol 4,5-bisphosphate (PtdIns(4,5)P2), translocating to the cell membrane and interacting with key regulators of the canonical Wnt signaling pathway, such as components of the beta-catenin destruction complex.</text>
</comment>
<feature type="compositionally biased region" description="Low complexity" evidence="10">
    <location>
        <begin position="352"/>
        <end position="363"/>
    </location>
</feature>
<evidence type="ECO:0000256" key="6">
    <source>
        <dbReference type="ARBA" id="ARBA00023136"/>
    </source>
</evidence>
<evidence type="ECO:0000256" key="4">
    <source>
        <dbReference type="ARBA" id="ARBA00022687"/>
    </source>
</evidence>
<dbReference type="AlphaFoldDB" id="A0A974DJG1"/>
<comment type="subcellular location">
    <subcellularLocation>
        <location evidence="1">Cell membrane</location>
        <topology evidence="1">Peripheral membrane protein</topology>
    </subcellularLocation>
</comment>
<keyword evidence="6" id="KW-0472">Membrane</keyword>
<evidence type="ECO:0000313" key="11">
    <source>
        <dbReference type="EMBL" id="OCT93158.1"/>
    </source>
</evidence>